<dbReference type="KEGG" id="bid:Bind_1012"/>
<evidence type="ECO:0000313" key="3">
    <source>
        <dbReference type="Proteomes" id="UP000001695"/>
    </source>
</evidence>
<evidence type="ECO:0008006" key="4">
    <source>
        <dbReference type="Google" id="ProtNLM"/>
    </source>
</evidence>
<name>B2II72_BEII9</name>
<organism evidence="2 3">
    <name type="scientific">Beijerinckia indica subsp. indica (strain ATCC 9039 / DSM 1715 / NCIMB 8712)</name>
    <dbReference type="NCBI Taxonomy" id="395963"/>
    <lineage>
        <taxon>Bacteria</taxon>
        <taxon>Pseudomonadati</taxon>
        <taxon>Pseudomonadota</taxon>
        <taxon>Alphaproteobacteria</taxon>
        <taxon>Hyphomicrobiales</taxon>
        <taxon>Beijerinckiaceae</taxon>
        <taxon>Beijerinckia</taxon>
    </lineage>
</organism>
<feature type="transmembrane region" description="Helical" evidence="1">
    <location>
        <begin position="44"/>
        <end position="64"/>
    </location>
</feature>
<dbReference type="EMBL" id="CP001016">
    <property type="protein sequence ID" value="ACB94655.1"/>
    <property type="molecule type" value="Genomic_DNA"/>
</dbReference>
<gene>
    <name evidence="2" type="ordered locus">Bind_1012</name>
</gene>
<dbReference type="HOGENOM" id="CLU_118089_0_0_5"/>
<dbReference type="OrthoDB" id="9803673at2"/>
<feature type="transmembrane region" description="Helical" evidence="1">
    <location>
        <begin position="118"/>
        <end position="136"/>
    </location>
</feature>
<keyword evidence="1" id="KW-0812">Transmembrane</keyword>
<protein>
    <recommendedName>
        <fullName evidence="4">Mll4938 protein</fullName>
    </recommendedName>
</protein>
<dbReference type="AlphaFoldDB" id="B2II72"/>
<feature type="transmembrane region" description="Helical" evidence="1">
    <location>
        <begin position="173"/>
        <end position="191"/>
    </location>
</feature>
<keyword evidence="3" id="KW-1185">Reference proteome</keyword>
<accession>B2II72</accession>
<proteinExistence type="predicted"/>
<feature type="transmembrane region" description="Helical" evidence="1">
    <location>
        <begin position="12"/>
        <end position="32"/>
    </location>
</feature>
<keyword evidence="1" id="KW-1133">Transmembrane helix</keyword>
<dbReference type="Proteomes" id="UP000001695">
    <property type="component" value="Chromosome"/>
</dbReference>
<reference evidence="2 3" key="2">
    <citation type="journal article" date="2010" name="J. Bacteriol.">
        <title>Complete genome sequence of Beijerinckia indica subsp. indica.</title>
        <authorList>
            <person name="Tamas I."/>
            <person name="Dedysh S.N."/>
            <person name="Liesack W."/>
            <person name="Stott M.B."/>
            <person name="Alam M."/>
            <person name="Murrell J.C."/>
            <person name="Dunfield P.F."/>
        </authorList>
    </citation>
    <scope>NUCLEOTIDE SEQUENCE [LARGE SCALE GENOMIC DNA]</scope>
    <source>
        <strain evidence="3">ATCC 9039 / DSM 1715 / NCIMB 8712</strain>
    </source>
</reference>
<dbReference type="eggNOG" id="ENOG502ZZD2">
    <property type="taxonomic scope" value="Bacteria"/>
</dbReference>
<dbReference type="STRING" id="395963.Bind_1012"/>
<evidence type="ECO:0000313" key="2">
    <source>
        <dbReference type="EMBL" id="ACB94655.1"/>
    </source>
</evidence>
<reference evidence="3" key="1">
    <citation type="submission" date="2008-03" db="EMBL/GenBank/DDBJ databases">
        <title>Complete sequence of chromosome of Beijerinckia indica subsp. indica ATCC 9039.</title>
        <authorList>
            <consortium name="US DOE Joint Genome Institute"/>
            <person name="Copeland A."/>
            <person name="Lucas S."/>
            <person name="Lapidus A."/>
            <person name="Glavina del Rio T."/>
            <person name="Dalin E."/>
            <person name="Tice H."/>
            <person name="Bruce D."/>
            <person name="Goodwin L."/>
            <person name="Pitluck S."/>
            <person name="LaButti K."/>
            <person name="Schmutz J."/>
            <person name="Larimer F."/>
            <person name="Land M."/>
            <person name="Hauser L."/>
            <person name="Kyrpides N."/>
            <person name="Mikhailova N."/>
            <person name="Dunfield P.F."/>
            <person name="Dedysh S.N."/>
            <person name="Liesack W."/>
            <person name="Saw J.H."/>
            <person name="Alam M."/>
            <person name="Chen Y."/>
            <person name="Murrell J.C."/>
            <person name="Richardson P."/>
        </authorList>
    </citation>
    <scope>NUCLEOTIDE SEQUENCE [LARGE SCALE GENOMIC DNA]</scope>
    <source>
        <strain evidence="3">ATCC 9039 / DSM 1715 / NCIMB 8712</strain>
    </source>
</reference>
<feature type="transmembrane region" description="Helical" evidence="1">
    <location>
        <begin position="148"/>
        <end position="166"/>
    </location>
</feature>
<keyword evidence="1" id="KW-0472">Membrane</keyword>
<sequence>MNQIVHLDVFTHVRLITGFITSLSIARLLTGLARFVQHPKRETIYPVHLGWALFLLLYIIYFWWFEIMLARIDVITFEVYAYILFYIVLLFFISTLLFPDRMDEYKGFEDYFLSCQKWFYGLLASVFFFDVFDSILKGWDYFRSLSGAYPVQQAALFSLAVAAMFIRDRRFHLAFVGGALVFQILWIVRHYNVMA</sequence>
<dbReference type="RefSeq" id="WP_012384012.1">
    <property type="nucleotide sequence ID" value="NC_010581.1"/>
</dbReference>
<evidence type="ECO:0000256" key="1">
    <source>
        <dbReference type="SAM" id="Phobius"/>
    </source>
</evidence>
<feature type="transmembrane region" description="Helical" evidence="1">
    <location>
        <begin position="79"/>
        <end position="98"/>
    </location>
</feature>